<dbReference type="GO" id="GO:0008810">
    <property type="term" value="F:cellulase activity"/>
    <property type="evidence" value="ECO:0007669"/>
    <property type="project" value="UniProtKB-UniRule"/>
</dbReference>
<keyword evidence="6" id="KW-0136">Cellulose degradation</keyword>
<dbReference type="STRING" id="342668.A0A1B8GX65"/>
<dbReference type="GeneID" id="28834800"/>
<comment type="subcellular location">
    <subcellularLocation>
        <location evidence="2 6">Secreted</location>
    </subcellularLocation>
</comment>
<name>A0A1B8GX65_9PEZI</name>
<feature type="signal peptide" evidence="7">
    <location>
        <begin position="1"/>
        <end position="17"/>
    </location>
</feature>
<keyword evidence="7" id="KW-0732">Signal</keyword>
<keyword evidence="10" id="KW-1185">Reference proteome</keyword>
<reference evidence="9 10" key="1">
    <citation type="submission" date="2016-03" db="EMBL/GenBank/DDBJ databases">
        <title>Comparative genomics of Pseudogymnoascus destructans, the fungus causing white-nose syndrome of bats.</title>
        <authorList>
            <person name="Palmer J.M."/>
            <person name="Drees K.P."/>
            <person name="Foster J.T."/>
            <person name="Lindner D.L."/>
        </authorList>
    </citation>
    <scope>NUCLEOTIDE SEQUENCE [LARGE SCALE GENOMIC DNA]</scope>
    <source>
        <strain evidence="9 10">UAMH 10579</strain>
    </source>
</reference>
<dbReference type="CDD" id="cd21175">
    <property type="entry name" value="LPMO_AA9"/>
    <property type="match status" value="1"/>
</dbReference>
<keyword evidence="4 6" id="KW-1015">Disulfide bond</keyword>
<comment type="cofactor">
    <cofactor evidence="1">
        <name>Cu(2+)</name>
        <dbReference type="ChEBI" id="CHEBI:29036"/>
    </cofactor>
</comment>
<keyword evidence="3 6" id="KW-0964">Secreted</keyword>
<dbReference type="InterPro" id="IPR005103">
    <property type="entry name" value="AA9_LPMO"/>
</dbReference>
<reference evidence="10" key="2">
    <citation type="journal article" date="2018" name="Nat. Commun.">
        <title>Extreme sensitivity to ultraviolet light in the fungal pathogen causing white-nose syndrome of bats.</title>
        <authorList>
            <person name="Palmer J.M."/>
            <person name="Drees K.P."/>
            <person name="Foster J.T."/>
            <person name="Lindner D.L."/>
        </authorList>
    </citation>
    <scope>NUCLEOTIDE SEQUENCE [LARGE SCALE GENOMIC DNA]</scope>
    <source>
        <strain evidence="10">UAMH 10579</strain>
    </source>
</reference>
<dbReference type="GO" id="GO:0030248">
    <property type="term" value="F:cellulose binding"/>
    <property type="evidence" value="ECO:0007669"/>
    <property type="project" value="UniProtKB-UniRule"/>
</dbReference>
<dbReference type="PANTHER" id="PTHR33353">
    <property type="entry name" value="PUTATIVE (AFU_ORTHOLOGUE AFUA_1G12560)-RELATED"/>
    <property type="match status" value="1"/>
</dbReference>
<feature type="domain" description="Auxiliary Activity family 9 catalytic" evidence="8">
    <location>
        <begin position="18"/>
        <end position="225"/>
    </location>
</feature>
<keyword evidence="6" id="KW-0624">Polysaccharide degradation</keyword>
<protein>
    <recommendedName>
        <fullName evidence="6">AA9 family lytic polysaccharide monooxygenase</fullName>
        <ecNumber evidence="6">1.14.99.56</ecNumber>
    </recommendedName>
    <alternativeName>
        <fullName evidence="6">Endo-beta-1,4-glucanase</fullName>
    </alternativeName>
    <alternativeName>
        <fullName evidence="6">Glycosyl hydrolase 61 family protein</fullName>
    </alternativeName>
</protein>
<proteinExistence type="predicted"/>
<evidence type="ECO:0000256" key="3">
    <source>
        <dbReference type="ARBA" id="ARBA00022525"/>
    </source>
</evidence>
<organism evidence="9 10">
    <name type="scientific">Pseudogymnoascus verrucosus</name>
    <dbReference type="NCBI Taxonomy" id="342668"/>
    <lineage>
        <taxon>Eukaryota</taxon>
        <taxon>Fungi</taxon>
        <taxon>Dikarya</taxon>
        <taxon>Ascomycota</taxon>
        <taxon>Pezizomycotina</taxon>
        <taxon>Leotiomycetes</taxon>
        <taxon>Thelebolales</taxon>
        <taxon>Thelebolaceae</taxon>
        <taxon>Pseudogymnoascus</taxon>
    </lineage>
</organism>
<evidence type="ECO:0000256" key="1">
    <source>
        <dbReference type="ARBA" id="ARBA00001973"/>
    </source>
</evidence>
<dbReference type="OrthoDB" id="2525337at2759"/>
<evidence type="ECO:0000256" key="4">
    <source>
        <dbReference type="ARBA" id="ARBA00023157"/>
    </source>
</evidence>
<accession>A0A1B8GX65</accession>
<dbReference type="EMBL" id="KV460209">
    <property type="protein sequence ID" value="OBU00424.1"/>
    <property type="molecule type" value="Genomic_DNA"/>
</dbReference>
<evidence type="ECO:0000256" key="2">
    <source>
        <dbReference type="ARBA" id="ARBA00004613"/>
    </source>
</evidence>
<dbReference type="InterPro" id="IPR049892">
    <property type="entry name" value="AA9"/>
</dbReference>
<evidence type="ECO:0000256" key="6">
    <source>
        <dbReference type="RuleBase" id="RU368122"/>
    </source>
</evidence>
<comment type="catalytic activity">
    <reaction evidence="6">
        <text>[(1-&gt;4)-beta-D-glucosyl]n+m + reduced acceptor + O2 = 4-dehydro-beta-D-glucosyl-[(1-&gt;4)-beta-D-glucosyl]n-1 + [(1-&gt;4)-beta-D-glucosyl]m + acceptor + H2O.</text>
        <dbReference type="EC" id="1.14.99.56"/>
    </reaction>
</comment>
<dbReference type="PANTHER" id="PTHR33353:SF13">
    <property type="entry name" value="ENDOGLUCANASE II"/>
    <property type="match status" value="1"/>
</dbReference>
<dbReference type="Pfam" id="PF03443">
    <property type="entry name" value="AA9"/>
    <property type="match status" value="1"/>
</dbReference>
<dbReference type="Proteomes" id="UP000091956">
    <property type="component" value="Unassembled WGS sequence"/>
</dbReference>
<dbReference type="RefSeq" id="XP_018134156.1">
    <property type="nucleotide sequence ID" value="XM_018270936.1"/>
</dbReference>
<keyword evidence="6" id="KW-0119">Carbohydrate metabolism</keyword>
<sequence>MKFSATLAALTATSVSAHTIFQEVSVDGASQGLLFGVRAPDSNNPVQDVLSADITCNTGLHSPVSSDVITIPAGAKVGTFWQHLIGGPQGSNDPDNPIASSHHGPAQVYLAKVSDASSADPKGLSWTKVALEGLNNGVWGVDTMVSGGGWWYFTLPSCIAPGDYLMRAELIALHSAYSAGGAQFYMSCANIRVTGSGSTALSGGVSLPGAYSSGDPGITINIYGSSGNPDNDGKPYVAPGPDVFTC</sequence>
<evidence type="ECO:0000313" key="10">
    <source>
        <dbReference type="Proteomes" id="UP000091956"/>
    </source>
</evidence>
<gene>
    <name evidence="9" type="ORF">VE01_01414</name>
</gene>
<feature type="chain" id="PRO_5008609220" description="AA9 family lytic polysaccharide monooxygenase" evidence="7">
    <location>
        <begin position="18"/>
        <end position="246"/>
    </location>
</feature>
<comment type="function">
    <text evidence="6">Lytic polysaccharide monooxygenase (LMPO) that depolymerizes crystalline and amorphous polysaccharides via the oxidation of scissile alpha- or beta-(1-4)-glycosidic bonds, yielding C1 and/or C4 oxidation products. Catalysis by LPMOs requires the reduction of the active-site copper from Cu(II) to Cu(I) by a reducing agent and H(2)O(2) or O(2) as a cosubstrate.</text>
</comment>
<evidence type="ECO:0000256" key="5">
    <source>
        <dbReference type="ARBA" id="ARBA00023180"/>
    </source>
</evidence>
<dbReference type="GO" id="GO:0030245">
    <property type="term" value="P:cellulose catabolic process"/>
    <property type="evidence" value="ECO:0007669"/>
    <property type="project" value="UniProtKB-UniRule"/>
</dbReference>
<evidence type="ECO:0000259" key="8">
    <source>
        <dbReference type="Pfam" id="PF03443"/>
    </source>
</evidence>
<dbReference type="Gene3D" id="2.70.50.70">
    <property type="match status" value="1"/>
</dbReference>
<evidence type="ECO:0000313" key="9">
    <source>
        <dbReference type="EMBL" id="OBU00424.1"/>
    </source>
</evidence>
<dbReference type="AlphaFoldDB" id="A0A1B8GX65"/>
<dbReference type="EC" id="1.14.99.56" evidence="6"/>
<evidence type="ECO:0000256" key="7">
    <source>
        <dbReference type="SAM" id="SignalP"/>
    </source>
</evidence>
<comment type="domain">
    <text evidence="6">Has a modular structure: an endo-beta-1,4-glucanase catalytic module at the N-terminus, a linker rich in serines and threonines, and a C-terminal carbohydrate-binding module (CBM).</text>
</comment>
<dbReference type="GO" id="GO:0005576">
    <property type="term" value="C:extracellular region"/>
    <property type="evidence" value="ECO:0007669"/>
    <property type="project" value="UniProtKB-SubCell"/>
</dbReference>
<keyword evidence="5" id="KW-0325">Glycoprotein</keyword>